<organism evidence="1 2">
    <name type="scientific">Paracoccus fontiphilus</name>
    <dbReference type="NCBI Taxonomy" id="1815556"/>
    <lineage>
        <taxon>Bacteria</taxon>
        <taxon>Pseudomonadati</taxon>
        <taxon>Pseudomonadota</taxon>
        <taxon>Alphaproteobacteria</taxon>
        <taxon>Rhodobacterales</taxon>
        <taxon>Paracoccaceae</taxon>
        <taxon>Paracoccus</taxon>
    </lineage>
</organism>
<sequence length="292" mass="33499">MSYLFRTVFRYKTARFQKALLGRAIFAELPMPELEARPIELPCRPGLYEPDQLNRVRSCNRGHSLASMMEVWTQTRWIERPLEIYRLGSASIVEGVIATKYALHWMALQKPRLADAVMQAPVSDETVITNSMQGLEFFGHWLGDDCAAYEAFRDHPDLKSMCMPAWNDLPFFQQAFNQQWNQNALIQSKNLILLRALGFDRRKAERYRILRSRLRAAYRDAVETGKVVFIRRGASAKPRATIANEAELLRHLEDRGITIVTPEGNTGTFTMVRGHSWFPHRLISDSNSPKGG</sequence>
<comment type="caution">
    <text evidence="1">The sequence shown here is derived from an EMBL/GenBank/DDBJ whole genome shotgun (WGS) entry which is preliminary data.</text>
</comment>
<keyword evidence="2" id="KW-1185">Reference proteome</keyword>
<proteinExistence type="predicted"/>
<feature type="non-terminal residue" evidence="1">
    <location>
        <position position="292"/>
    </location>
</feature>
<gene>
    <name evidence="1" type="ORF">ACFOD7_10750</name>
</gene>
<accession>A0ABV7IGR2</accession>
<dbReference type="Proteomes" id="UP001595557">
    <property type="component" value="Unassembled WGS sequence"/>
</dbReference>
<evidence type="ECO:0000313" key="1">
    <source>
        <dbReference type="EMBL" id="MFC3168529.1"/>
    </source>
</evidence>
<protein>
    <submittedName>
        <fullName evidence="1">Uncharacterized protein</fullName>
    </submittedName>
</protein>
<reference evidence="2" key="1">
    <citation type="journal article" date="2019" name="Int. J. Syst. Evol. Microbiol.">
        <title>The Global Catalogue of Microorganisms (GCM) 10K type strain sequencing project: providing services to taxonomists for standard genome sequencing and annotation.</title>
        <authorList>
            <consortium name="The Broad Institute Genomics Platform"/>
            <consortium name="The Broad Institute Genome Sequencing Center for Infectious Disease"/>
            <person name="Wu L."/>
            <person name="Ma J."/>
        </authorList>
    </citation>
    <scope>NUCLEOTIDE SEQUENCE [LARGE SCALE GENOMIC DNA]</scope>
    <source>
        <strain evidence="2">KCTC 52239</strain>
    </source>
</reference>
<evidence type="ECO:0000313" key="2">
    <source>
        <dbReference type="Proteomes" id="UP001595557"/>
    </source>
</evidence>
<name>A0ABV7IGR2_9RHOB</name>
<dbReference type="RefSeq" id="WP_377707069.1">
    <property type="nucleotide sequence ID" value="NZ_JBHRTE010000040.1"/>
</dbReference>
<dbReference type="EMBL" id="JBHRTE010000040">
    <property type="protein sequence ID" value="MFC3168529.1"/>
    <property type="molecule type" value="Genomic_DNA"/>
</dbReference>